<proteinExistence type="predicted"/>
<evidence type="ECO:0000259" key="1">
    <source>
        <dbReference type="Pfam" id="PF00326"/>
    </source>
</evidence>
<comment type="caution">
    <text evidence="2">The sequence shown here is derived from an EMBL/GenBank/DDBJ whole genome shotgun (WGS) entry which is preliminary data.</text>
</comment>
<dbReference type="STRING" id="1198029.A0A1U7LJ45"/>
<reference evidence="2 3" key="1">
    <citation type="submission" date="2016-04" db="EMBL/GenBank/DDBJ databases">
        <title>Evolutionary innovation and constraint leading to complex multicellularity in the Ascomycota.</title>
        <authorList>
            <person name="Cisse O."/>
            <person name="Nguyen A."/>
            <person name="Hewitt D.A."/>
            <person name="Jedd G."/>
            <person name="Stajich J.E."/>
        </authorList>
    </citation>
    <scope>NUCLEOTIDE SEQUENCE [LARGE SCALE GENOMIC DNA]</scope>
    <source>
        <strain evidence="2 3">DAH-3</strain>
    </source>
</reference>
<dbReference type="GO" id="GO:0006508">
    <property type="term" value="P:proteolysis"/>
    <property type="evidence" value="ECO:0007669"/>
    <property type="project" value="InterPro"/>
</dbReference>
<evidence type="ECO:0000313" key="2">
    <source>
        <dbReference type="EMBL" id="OLL22648.1"/>
    </source>
</evidence>
<dbReference type="OrthoDB" id="19653at2759"/>
<feature type="domain" description="Peptidase S9 prolyl oligopeptidase catalytic" evidence="1">
    <location>
        <begin position="76"/>
        <end position="139"/>
    </location>
</feature>
<dbReference type="Proteomes" id="UP000186594">
    <property type="component" value="Unassembled WGS sequence"/>
</dbReference>
<protein>
    <recommendedName>
        <fullName evidence="1">Peptidase S9 prolyl oligopeptidase catalytic domain-containing protein</fullName>
    </recommendedName>
</protein>
<dbReference type="GO" id="GO:0008236">
    <property type="term" value="F:serine-type peptidase activity"/>
    <property type="evidence" value="ECO:0007669"/>
    <property type="project" value="InterPro"/>
</dbReference>
<dbReference type="InterPro" id="IPR029058">
    <property type="entry name" value="AB_hydrolase_fold"/>
</dbReference>
<dbReference type="EMBL" id="LXFE01002978">
    <property type="protein sequence ID" value="OLL22648.1"/>
    <property type="molecule type" value="Genomic_DNA"/>
</dbReference>
<organism evidence="2 3">
    <name type="scientific">Neolecta irregularis (strain DAH-3)</name>
    <dbReference type="NCBI Taxonomy" id="1198029"/>
    <lineage>
        <taxon>Eukaryota</taxon>
        <taxon>Fungi</taxon>
        <taxon>Dikarya</taxon>
        <taxon>Ascomycota</taxon>
        <taxon>Taphrinomycotina</taxon>
        <taxon>Neolectales</taxon>
        <taxon>Neolectaceae</taxon>
        <taxon>Neolecta</taxon>
    </lineage>
</organism>
<keyword evidence="3" id="KW-1185">Reference proteome</keyword>
<dbReference type="Pfam" id="PF00326">
    <property type="entry name" value="Peptidase_S9"/>
    <property type="match status" value="1"/>
</dbReference>
<dbReference type="InterPro" id="IPR001375">
    <property type="entry name" value="Peptidase_S9_cat"/>
</dbReference>
<evidence type="ECO:0000313" key="3">
    <source>
        <dbReference type="Proteomes" id="UP000186594"/>
    </source>
</evidence>
<gene>
    <name evidence="2" type="ORF">NEOLI_004729</name>
</gene>
<sequence length="162" mass="18101">MFDVTSPRYSEPGSLGYVYKSPSVDPESYNDFFKDSKPIAYSPLESVDYTKQNRAFSCFTFLEKGIYTKTLFGNKVGMTYDNLVPTKIIDSSYPATFAIHGSADTIVPACESRDFVASLEAAGVKQEFVIVPGAEHLFDIEETEKFYDGYLSKAIIFIDAQE</sequence>
<dbReference type="AlphaFoldDB" id="A0A1U7LJ45"/>
<accession>A0A1U7LJ45</accession>
<dbReference type="Gene3D" id="3.40.50.1820">
    <property type="entry name" value="alpha/beta hydrolase"/>
    <property type="match status" value="1"/>
</dbReference>
<dbReference type="SUPFAM" id="SSF53474">
    <property type="entry name" value="alpha/beta-Hydrolases"/>
    <property type="match status" value="1"/>
</dbReference>
<name>A0A1U7LJ45_NEOID</name>